<feature type="compositionally biased region" description="Low complexity" evidence="5">
    <location>
        <begin position="543"/>
        <end position="554"/>
    </location>
</feature>
<accession>A0ABM0GIU4</accession>
<feature type="region of interest" description="Disordered" evidence="5">
    <location>
        <begin position="928"/>
        <end position="966"/>
    </location>
</feature>
<feature type="region of interest" description="Disordered" evidence="5">
    <location>
        <begin position="201"/>
        <end position="299"/>
    </location>
</feature>
<feature type="compositionally biased region" description="Basic residues" evidence="5">
    <location>
        <begin position="957"/>
        <end position="966"/>
    </location>
</feature>
<dbReference type="GeneID" id="100375256"/>
<keyword evidence="3 4" id="KW-0175">Coiled coil</keyword>
<feature type="coiled-coil region" evidence="4">
    <location>
        <begin position="424"/>
        <end position="458"/>
    </location>
</feature>
<sequence length="1245" mass="138617">MNIERGSLDDITRPASSDRPRTGSRPSSRVSLSSVTSTSRPPQRLTTPTLLELLPPEDISQQEHDLEVVEYQSSDSEDEGVQRKSRNITDSYKQLLYTNDFNIGDENAPPQSDSTRTKPTSEQSKEEDEDDRIQDPKLRAAIKKMKKLDKILAQKIKREKEVKRQRIRLQRQLQEELERAKPEGRDELKEVKENTLRFLALAPPPSHNEGVGLDDESPPVTPVFATQPHLDDMVNGNITDRSRTTNASEDTTTSAGGSQTSNASTNRGTETTKKSAGKSGRGSRKKPTSKTDSGLQNKDDFIQRNIQLASDAGSLIAMTDDEKKRLEDLLADVEMLKEDDDDNENADVNPFQLKVAPGFGFQPDQNDAKTLQDIDARLQTLLPKEDFESICSTPGRTESEYSEYKFSQHEYHGNMDLMLLGERALKETKEMRDQQSRLKEIEDELTNLQLKVESEMEFPHLSNVQLHELLEQCSRASSRATIETDAMANSPRSPAQNSVSSIYESPPKLADDVLRQLLEDARNELKIARCNSRLSTVREEDGSSMSRACTRSSSNNDFENVNERDMHVESVSELTIQELLHNPRATSRAASSGNQSPTPVSSENSPRSANVTDNGAFTESVGDSQGSTLWSSQSAMFTPRDKLPGLSGDADDWDVENVNDEDGDDDATPTPGEISYKAGSLLQGRKKDTDARQQNTMFGSGNGTAINESDSFTPTFGDDIASVDGENEESAIRTVAMFADMKGRPLSHLSVMDESDFVEDYVGSDSEIDDNFGQDDESYDGELRELHSPSVDSRASSQLSHPRTESDMSIRQLRISKSAFDSRPSSKAESNRTVTPITPDPLPKPPSKASNVKHSARSVKSIKKGLAMVSRSDPSATESRAASQTSTIRSDSQASTNTSVSSSDFEYEHDDEIRAHLILDEEQLAESRRLAQAQRRMAKSVNRSTTSPPHPPSKGHNTSKQKMRRKMPMISAPDVKESKTFSPPLLTANSRITTDARVINLATAEVRTKYALIADKADRSEIHTVVAETEDYTDDIFAKKFQICRFIERNTPDITRQRNTREHVAVTTNSSSVNLPKLELPMFSGDVMKWKSFEDAFIAAVDNNIHLSAVQKFQYLRAKLSGDAALTIEGLQLSNDNYTHALELLRKRYGQEHKITSAYMKSLCELPKPINTRDSLRTFYDNLESSIRGLEALGKTENSYGDLLTPLIMENFLGTFGNRWHGTMAIMNGHFPTYAKLCKKILYPT</sequence>
<feature type="compositionally biased region" description="Polar residues" evidence="5">
    <location>
        <begin position="236"/>
        <end position="269"/>
    </location>
</feature>
<dbReference type="PANTHER" id="PTHR22012:SF2">
    <property type="entry name" value="FIBROUS SHEATH-INTERACTING PROTEIN 1"/>
    <property type="match status" value="1"/>
</dbReference>
<feature type="compositionally biased region" description="Basic and acidic residues" evidence="5">
    <location>
        <begin position="1"/>
        <end position="21"/>
    </location>
</feature>
<feature type="compositionally biased region" description="Polar residues" evidence="5">
    <location>
        <begin position="872"/>
        <end position="889"/>
    </location>
</feature>
<comment type="similarity">
    <text evidence="1">Belongs to the FSIP1 family.</text>
</comment>
<feature type="compositionally biased region" description="Polar residues" evidence="5">
    <location>
        <begin position="584"/>
        <end position="636"/>
    </location>
</feature>
<feature type="coiled-coil region" evidence="4">
    <location>
        <begin position="152"/>
        <end position="194"/>
    </location>
</feature>
<evidence type="ECO:0000256" key="2">
    <source>
        <dbReference type="ARBA" id="ARBA00019480"/>
    </source>
</evidence>
<dbReference type="PRINTS" id="PR02075">
    <property type="entry name" value="FIBSHEATHIP1"/>
</dbReference>
<feature type="region of interest" description="Disordered" evidence="5">
    <location>
        <begin position="535"/>
        <end position="562"/>
    </location>
</feature>
<feature type="compositionally biased region" description="Low complexity" evidence="5">
    <location>
        <begin position="24"/>
        <end position="57"/>
    </location>
</feature>
<dbReference type="RefSeq" id="XP_002730798.1">
    <property type="nucleotide sequence ID" value="XM_002730752.2"/>
</dbReference>
<evidence type="ECO:0000313" key="7">
    <source>
        <dbReference type="RefSeq" id="XP_002730798.1"/>
    </source>
</evidence>
<reference evidence="7" key="1">
    <citation type="submission" date="2025-08" db="UniProtKB">
        <authorList>
            <consortium name="RefSeq"/>
        </authorList>
    </citation>
    <scope>IDENTIFICATION</scope>
    <source>
        <tissue evidence="7">Testes</tissue>
    </source>
</reference>
<name>A0ABM0GIU4_SACKO</name>
<evidence type="ECO:0000256" key="5">
    <source>
        <dbReference type="SAM" id="MobiDB-lite"/>
    </source>
</evidence>
<evidence type="ECO:0000256" key="4">
    <source>
        <dbReference type="SAM" id="Coils"/>
    </source>
</evidence>
<keyword evidence="6" id="KW-1185">Reference proteome</keyword>
<gene>
    <name evidence="7" type="primary">LOC100375256</name>
</gene>
<dbReference type="PANTHER" id="PTHR22012">
    <property type="entry name" value="FIBROUS SHEATH INTERACTING PROTEIN 1"/>
    <property type="match status" value="1"/>
</dbReference>
<dbReference type="Proteomes" id="UP000694865">
    <property type="component" value="Unplaced"/>
</dbReference>
<evidence type="ECO:0000256" key="3">
    <source>
        <dbReference type="ARBA" id="ARBA00023054"/>
    </source>
</evidence>
<feature type="compositionally biased region" description="Acidic residues" evidence="5">
    <location>
        <begin position="649"/>
        <end position="667"/>
    </location>
</feature>
<dbReference type="InterPro" id="IPR026246">
    <property type="entry name" value="Fsip1"/>
</dbReference>
<evidence type="ECO:0000313" key="6">
    <source>
        <dbReference type="Proteomes" id="UP000694865"/>
    </source>
</evidence>
<feature type="compositionally biased region" description="Polar residues" evidence="5">
    <location>
        <begin position="109"/>
        <end position="122"/>
    </location>
</feature>
<feature type="region of interest" description="Disordered" evidence="5">
    <location>
        <begin position="1"/>
        <end position="65"/>
    </location>
</feature>
<proteinExistence type="inferred from homology"/>
<dbReference type="Pfam" id="PF15554">
    <property type="entry name" value="FSIP1"/>
    <property type="match status" value="1"/>
</dbReference>
<feature type="compositionally biased region" description="Polar residues" evidence="5">
    <location>
        <begin position="490"/>
        <end position="503"/>
    </location>
</feature>
<dbReference type="InterPro" id="IPR005312">
    <property type="entry name" value="DUF1759"/>
</dbReference>
<protein>
    <recommendedName>
        <fullName evidence="2">Fibrous sheath-interacting protein 1</fullName>
    </recommendedName>
</protein>
<feature type="compositionally biased region" description="Basic residues" evidence="5">
    <location>
        <begin position="854"/>
        <end position="863"/>
    </location>
</feature>
<evidence type="ECO:0000256" key="1">
    <source>
        <dbReference type="ARBA" id="ARBA00010495"/>
    </source>
</evidence>
<feature type="region of interest" description="Disordered" evidence="5">
    <location>
        <begin position="482"/>
        <end position="503"/>
    </location>
</feature>
<feature type="compositionally biased region" description="Acidic residues" evidence="5">
    <location>
        <begin position="766"/>
        <end position="780"/>
    </location>
</feature>
<organism evidence="6 7">
    <name type="scientific">Saccoglossus kowalevskii</name>
    <name type="common">Acorn worm</name>
    <dbReference type="NCBI Taxonomy" id="10224"/>
    <lineage>
        <taxon>Eukaryota</taxon>
        <taxon>Metazoa</taxon>
        <taxon>Hemichordata</taxon>
        <taxon>Enteropneusta</taxon>
        <taxon>Harrimaniidae</taxon>
        <taxon>Saccoglossus</taxon>
    </lineage>
</organism>
<dbReference type="Pfam" id="PF03564">
    <property type="entry name" value="DUF1759"/>
    <property type="match status" value="1"/>
</dbReference>
<feature type="compositionally biased region" description="Low complexity" evidence="5">
    <location>
        <begin position="890"/>
        <end position="904"/>
    </location>
</feature>
<feature type="region of interest" description="Disordered" evidence="5">
    <location>
        <begin position="101"/>
        <end position="134"/>
    </location>
</feature>
<feature type="region of interest" description="Disordered" evidence="5">
    <location>
        <begin position="584"/>
        <end position="690"/>
    </location>
</feature>
<feature type="compositionally biased region" description="Polar residues" evidence="5">
    <location>
        <begin position="790"/>
        <end position="801"/>
    </location>
</feature>
<feature type="region of interest" description="Disordered" evidence="5">
    <location>
        <begin position="764"/>
        <end position="907"/>
    </location>
</feature>